<sequence length="148" mass="14953">MKGGGAGSVLACALAAGLLRPTRAHAAEWNKAAFESKSLAEALKNIGAAGAAESADIHIKAPEIAENGAVIPIEVTCRTPGAESIALLAEKNPFPLMAQAELAGGAEGYLNTRFKMGQTSAVKVVVKAGGKHYIASREIKVTIGGCGG</sequence>
<gene>
    <name evidence="2" type="ORF">DSYM_07950</name>
</gene>
<organism evidence="2 3">
    <name type="scientific">Candidatus Desulfobacillus denitrificans</name>
    <dbReference type="NCBI Taxonomy" id="2608985"/>
    <lineage>
        <taxon>Bacteria</taxon>
        <taxon>Pseudomonadati</taxon>
        <taxon>Pseudomonadota</taxon>
        <taxon>Betaproteobacteria</taxon>
        <taxon>Candidatus Desulfobacillus</taxon>
    </lineage>
</organism>
<evidence type="ECO:0000313" key="2">
    <source>
        <dbReference type="EMBL" id="BBO20096.1"/>
    </source>
</evidence>
<dbReference type="InterPro" id="IPR038162">
    <property type="entry name" value="SoxY_sf"/>
</dbReference>
<evidence type="ECO:0000313" key="3">
    <source>
        <dbReference type="Proteomes" id="UP000662914"/>
    </source>
</evidence>
<dbReference type="EMBL" id="AP021857">
    <property type="protein sequence ID" value="BBO20096.1"/>
    <property type="molecule type" value="Genomic_DNA"/>
</dbReference>
<name>A0A809RV77_9PROT</name>
<dbReference type="InterPro" id="IPR032711">
    <property type="entry name" value="SoxY"/>
</dbReference>
<dbReference type="Gene3D" id="2.60.40.2470">
    <property type="entry name" value="SoxY domain"/>
    <property type="match status" value="1"/>
</dbReference>
<proteinExistence type="predicted"/>
<dbReference type="AlphaFoldDB" id="A0A809RV77"/>
<dbReference type="Proteomes" id="UP000662914">
    <property type="component" value="Chromosome"/>
</dbReference>
<protein>
    <submittedName>
        <fullName evidence="2">Thiosulfate oxidation carrier protein SoxY</fullName>
    </submittedName>
</protein>
<feature type="domain" description="Ig-like SoxY" evidence="1">
    <location>
        <begin position="48"/>
        <end position="146"/>
    </location>
</feature>
<dbReference type="NCBIfam" id="TIGR04488">
    <property type="entry name" value="SoxY_true_GGCGG"/>
    <property type="match status" value="1"/>
</dbReference>
<dbReference type="PIRSF" id="PIRSF010312">
    <property type="entry name" value="Sulphur_oxidation_SoxY"/>
    <property type="match status" value="1"/>
</dbReference>
<accession>A0A809RV77</accession>
<reference evidence="2" key="1">
    <citation type="journal article" name="DNA Res.">
        <title>The physiological potential of anammox bacteria as revealed by their core genome structure.</title>
        <authorList>
            <person name="Okubo T."/>
            <person name="Toyoda A."/>
            <person name="Fukuhara K."/>
            <person name="Uchiyama I."/>
            <person name="Harigaya Y."/>
            <person name="Kuroiwa M."/>
            <person name="Suzuki T."/>
            <person name="Murakami Y."/>
            <person name="Suwa Y."/>
            <person name="Takami H."/>
        </authorList>
    </citation>
    <scope>NUCLEOTIDE SEQUENCE</scope>
    <source>
        <strain evidence="2">317325-3</strain>
    </source>
</reference>
<dbReference type="KEGG" id="ddz:DSYM_07950"/>
<dbReference type="InterPro" id="IPR016568">
    <property type="entry name" value="Sulphur_oxidation_SoxY"/>
</dbReference>
<evidence type="ECO:0000259" key="1">
    <source>
        <dbReference type="Pfam" id="PF13501"/>
    </source>
</evidence>
<dbReference type="Pfam" id="PF13501">
    <property type="entry name" value="SoxY"/>
    <property type="match status" value="1"/>
</dbReference>